<evidence type="ECO:0008006" key="2">
    <source>
        <dbReference type="Google" id="ProtNLM"/>
    </source>
</evidence>
<gene>
    <name evidence="1" type="ordered locus">Caul_2017</name>
</gene>
<organism evidence="1">
    <name type="scientific">Caulobacter sp. (strain K31)</name>
    <dbReference type="NCBI Taxonomy" id="366602"/>
    <lineage>
        <taxon>Bacteria</taxon>
        <taxon>Pseudomonadati</taxon>
        <taxon>Pseudomonadota</taxon>
        <taxon>Alphaproteobacteria</taxon>
        <taxon>Caulobacterales</taxon>
        <taxon>Caulobacteraceae</taxon>
        <taxon>Caulobacter</taxon>
    </lineage>
</organism>
<proteinExistence type="predicted"/>
<dbReference type="Pfam" id="PF11843">
    <property type="entry name" value="DUF3363"/>
    <property type="match status" value="1"/>
</dbReference>
<protein>
    <recommendedName>
        <fullName evidence="2">Conjugal transfer protein TraI</fullName>
    </recommendedName>
</protein>
<dbReference type="EMBL" id="CP000927">
    <property type="protein sequence ID" value="ABZ71145.1"/>
    <property type="molecule type" value="Genomic_DNA"/>
</dbReference>
<accession>B0T6T0</accession>
<dbReference type="KEGG" id="cak:Caul_2017"/>
<dbReference type="eggNOG" id="COG3843">
    <property type="taxonomic scope" value="Bacteria"/>
</dbReference>
<dbReference type="AlphaFoldDB" id="B0T6T0"/>
<sequence length="662" mass="72880">MAQDDDFEPRLGKLRAIGGTPKSYLSRVLRSAMLASGGTFGRAPRRTGFTGARIGKGAGVGRVLAARDHFAAYRSRRVIVKFSIPKLTGKGIAAARAHMRYVQRDGVTREGAPGQLYGAETDKADGRAFIDRAEAGDDARQFRFIVSAEDGAEYEDLKPLTRRLMAQMEQDLDTKLDWVAVDHHNTGHPHTHIIVRGRNDRGADLVIAKEYLTQGLRERAAELVSLDLGPRGDLEIEDRLRREVGQERLTSLDRGLLRDVAEDGLVSPRHVDPRLYALRAGRLQTLARLGLAQEEAPTRWRLAEGLEDTLRRMGERGDIQKTLYRALTQGGIDRDRADQVIYQPAAADARPLVGRLVARGLSDELKDRHYLVVDGVDGRAHYVEIGRGLATDPIPEGAVIRVEPRSTQARAVDHTVAAIAQANGGRYSVDLHLATDPTASAGFAEAHIRRLEAMRRGRASVERQEDGSWIIGADHIEQAAAFEKRQAESAPVVVTTLSARPLDQQVGVAGATWLDRELIAEAPEPLRDAGFGRQARQALALRRQWLIDQGLARQEQDQVIYRAGLLTRLQRRDLIVAAEGLGRETGLNFSEARPGQRIEGVYRRSVDLASGRFAVIERSRDFTLVPWKRALEGQEGRAVSGVLREAGVSWTIGRGRGGPSIS</sequence>
<evidence type="ECO:0000313" key="1">
    <source>
        <dbReference type="EMBL" id="ABZ71145.1"/>
    </source>
</evidence>
<reference evidence="1" key="1">
    <citation type="submission" date="2008-01" db="EMBL/GenBank/DDBJ databases">
        <title>Complete sequence of chromosome of Caulobacter sp. K31.</title>
        <authorList>
            <consortium name="US DOE Joint Genome Institute"/>
            <person name="Copeland A."/>
            <person name="Lucas S."/>
            <person name="Lapidus A."/>
            <person name="Barry K."/>
            <person name="Glavina del Rio T."/>
            <person name="Dalin E."/>
            <person name="Tice H."/>
            <person name="Pitluck S."/>
            <person name="Bruce D."/>
            <person name="Goodwin L."/>
            <person name="Thompson L.S."/>
            <person name="Brettin T."/>
            <person name="Detter J.C."/>
            <person name="Han C."/>
            <person name="Schmutz J."/>
            <person name="Larimer F."/>
            <person name="Land M."/>
            <person name="Hauser L."/>
            <person name="Kyrpides N."/>
            <person name="Kim E."/>
            <person name="Stephens C."/>
            <person name="Richardson P."/>
        </authorList>
    </citation>
    <scope>NUCLEOTIDE SEQUENCE [LARGE SCALE GENOMIC DNA]</scope>
    <source>
        <strain evidence="1">K31</strain>
    </source>
</reference>
<name>B0T6T0_CAUSK</name>
<dbReference type="NCBIfam" id="NF041267">
    <property type="entry name" value="relax_RlxS"/>
    <property type="match status" value="1"/>
</dbReference>
<dbReference type="STRING" id="366602.Caul_2017"/>
<dbReference type="OrthoDB" id="9809969at2"/>
<dbReference type="InterPro" id="IPR021795">
    <property type="entry name" value="DUF3363"/>
</dbReference>
<dbReference type="HOGENOM" id="CLU_027492_1_0_5"/>